<dbReference type="RefSeq" id="XP_004333857.1">
    <property type="nucleotide sequence ID" value="XM_004333809.1"/>
</dbReference>
<evidence type="ECO:0000313" key="1">
    <source>
        <dbReference type="EMBL" id="ELR11844.1"/>
    </source>
</evidence>
<gene>
    <name evidence="1" type="ORF">ACA1_272950</name>
</gene>
<evidence type="ECO:0008006" key="3">
    <source>
        <dbReference type="Google" id="ProtNLM"/>
    </source>
</evidence>
<dbReference type="OrthoDB" id="291792at2759"/>
<organism evidence="1 2">
    <name type="scientific">Acanthamoeba castellanii (strain ATCC 30010 / Neff)</name>
    <dbReference type="NCBI Taxonomy" id="1257118"/>
    <lineage>
        <taxon>Eukaryota</taxon>
        <taxon>Amoebozoa</taxon>
        <taxon>Discosea</taxon>
        <taxon>Longamoebia</taxon>
        <taxon>Centramoebida</taxon>
        <taxon>Acanthamoebidae</taxon>
        <taxon>Acanthamoeba</taxon>
    </lineage>
</organism>
<dbReference type="PANTHER" id="PTHR12459:SF15">
    <property type="entry name" value="TRANSMEMBRANE PROTEIN 135"/>
    <property type="match status" value="1"/>
</dbReference>
<dbReference type="Proteomes" id="UP000011083">
    <property type="component" value="Unassembled WGS sequence"/>
</dbReference>
<evidence type="ECO:0000313" key="2">
    <source>
        <dbReference type="Proteomes" id="UP000011083"/>
    </source>
</evidence>
<reference evidence="1 2" key="1">
    <citation type="journal article" date="2013" name="Genome Biol.">
        <title>Genome of Acanthamoeba castellanii highlights extensive lateral gene transfer and early evolution of tyrosine kinase signaling.</title>
        <authorList>
            <person name="Clarke M."/>
            <person name="Lohan A.J."/>
            <person name="Liu B."/>
            <person name="Lagkouvardos I."/>
            <person name="Roy S."/>
            <person name="Zafar N."/>
            <person name="Bertelli C."/>
            <person name="Schilde C."/>
            <person name="Kianianmomeni A."/>
            <person name="Burglin T.R."/>
            <person name="Frech C."/>
            <person name="Turcotte B."/>
            <person name="Kopec K.O."/>
            <person name="Synnott J.M."/>
            <person name="Choo C."/>
            <person name="Paponov I."/>
            <person name="Finkler A."/>
            <person name="Soon Heng Tan C."/>
            <person name="Hutchins A.P."/>
            <person name="Weinmeier T."/>
            <person name="Rattei T."/>
            <person name="Chu J.S."/>
            <person name="Gimenez G."/>
            <person name="Irimia M."/>
            <person name="Rigden D.J."/>
            <person name="Fitzpatrick D.A."/>
            <person name="Lorenzo-Morales J."/>
            <person name="Bateman A."/>
            <person name="Chiu C.H."/>
            <person name="Tang P."/>
            <person name="Hegemann P."/>
            <person name="Fromm H."/>
            <person name="Raoult D."/>
            <person name="Greub G."/>
            <person name="Miranda-Saavedra D."/>
            <person name="Chen N."/>
            <person name="Nash P."/>
            <person name="Ginger M.L."/>
            <person name="Horn M."/>
            <person name="Schaap P."/>
            <person name="Caler L."/>
            <person name="Loftus B."/>
        </authorList>
    </citation>
    <scope>NUCLEOTIDE SEQUENCE [LARGE SCALE GENOMIC DNA]</scope>
    <source>
        <strain evidence="1 2">Neff</strain>
    </source>
</reference>
<accession>L8GG47</accession>
<dbReference type="EMBL" id="KB008146">
    <property type="protein sequence ID" value="ELR11844.1"/>
    <property type="molecule type" value="Genomic_DNA"/>
</dbReference>
<dbReference type="InterPro" id="IPR026749">
    <property type="entry name" value="Tmem135"/>
</dbReference>
<dbReference type="KEGG" id="acan:ACA1_272950"/>
<dbReference type="AlphaFoldDB" id="L8GG47"/>
<feature type="non-terminal residue" evidence="1">
    <location>
        <position position="1"/>
    </location>
</feature>
<name>L8GG47_ACACF</name>
<dbReference type="GeneID" id="14912362"/>
<dbReference type="VEuPathDB" id="AmoebaDB:ACA1_272950"/>
<keyword evidence="2" id="KW-1185">Reference proteome</keyword>
<sequence length="309" mass="35151">DPRVRGFIKHTHFGLPLELDHLKSFSRERKIDPEVARQNLLNFNICTVLHPHETCVQHFFTFAWAGFKRALPLYAPLHIVTTLVVLLAKLTSKVKESVKRAGSFSNLSRSFSIDDFIEATDAQQQTHDGAHAPVPAQPPARKEPLQAALDKAQAFAARMLKVLTKRRILRVTSFTLALVRRVIFNIVRSSVFLGVYCSAAWLAACFAHNMSGVKGPFWVRLHLMFSGLACLLEAKSRRIELAMYCIPQALNSAVNEAIKYNKLPRWLVNLRHLDVLFFCLASAVTVFCYKNDPKSIRPSFYFLMKWLWA</sequence>
<dbReference type="PANTHER" id="PTHR12459">
    <property type="entry name" value="TRANSMEMBRANE PROTEIN 135-RELATED"/>
    <property type="match status" value="1"/>
</dbReference>
<proteinExistence type="predicted"/>
<protein>
    <recommendedName>
        <fullName evidence="3">Transmembrane protein 135 N-terminal domain-containing protein</fullName>
    </recommendedName>
</protein>